<proteinExistence type="predicted"/>
<gene>
    <name evidence="2" type="ORF">SAMN05216236_10855</name>
</gene>
<protein>
    <submittedName>
        <fullName evidence="2">Uncharacterized protein</fullName>
    </submittedName>
</protein>
<evidence type="ECO:0000256" key="1">
    <source>
        <dbReference type="SAM" id="MobiDB-lite"/>
    </source>
</evidence>
<dbReference type="Proteomes" id="UP000182466">
    <property type="component" value="Unassembled WGS sequence"/>
</dbReference>
<dbReference type="EMBL" id="FPAW01000008">
    <property type="protein sequence ID" value="SFT80572.1"/>
    <property type="molecule type" value="Genomic_DNA"/>
</dbReference>
<name>A0A1I7B0A6_9RHOB</name>
<dbReference type="STRING" id="999627.SAMN05216236_10855"/>
<feature type="region of interest" description="Disordered" evidence="1">
    <location>
        <begin position="1"/>
        <end position="23"/>
    </location>
</feature>
<evidence type="ECO:0000313" key="2">
    <source>
        <dbReference type="EMBL" id="SFT80572.1"/>
    </source>
</evidence>
<dbReference type="AlphaFoldDB" id="A0A1I7B0A6"/>
<organism evidence="2 3">
    <name type="scientific">Sedimentitalea nanhaiensis</name>
    <dbReference type="NCBI Taxonomy" id="999627"/>
    <lineage>
        <taxon>Bacteria</taxon>
        <taxon>Pseudomonadati</taxon>
        <taxon>Pseudomonadota</taxon>
        <taxon>Alphaproteobacteria</taxon>
        <taxon>Rhodobacterales</taxon>
        <taxon>Paracoccaceae</taxon>
        <taxon>Sedimentitalea</taxon>
    </lineage>
</organism>
<dbReference type="RefSeq" id="WP_027263519.1">
    <property type="nucleotide sequence ID" value="NZ_FPAW01000008.1"/>
</dbReference>
<feature type="compositionally biased region" description="Basic and acidic residues" evidence="1">
    <location>
        <begin position="12"/>
        <end position="23"/>
    </location>
</feature>
<sequence>MTGSNPLRSRHHPDSHELNDWHHFGPKNSEIADLVYRLAYEEDMRLADIEQLMVDALKERLSPRE</sequence>
<evidence type="ECO:0000313" key="3">
    <source>
        <dbReference type="Proteomes" id="UP000182466"/>
    </source>
</evidence>
<reference evidence="2 3" key="1">
    <citation type="submission" date="2016-10" db="EMBL/GenBank/DDBJ databases">
        <authorList>
            <person name="de Groot N.N."/>
        </authorList>
    </citation>
    <scope>NUCLEOTIDE SEQUENCE [LARGE SCALE GENOMIC DNA]</scope>
    <source>
        <strain evidence="2 3">CGMCC 1.10959</strain>
    </source>
</reference>
<keyword evidence="3" id="KW-1185">Reference proteome</keyword>
<accession>A0A1I7B0A6</accession>
<dbReference type="OrthoDB" id="8338566at2"/>